<dbReference type="Pfam" id="PF10977">
    <property type="entry name" value="DUF2797"/>
    <property type="match status" value="1"/>
</dbReference>
<reference evidence="1" key="1">
    <citation type="submission" date="2018-05" db="EMBL/GenBank/DDBJ databases">
        <authorList>
            <person name="Lanie J.A."/>
            <person name="Ng W.-L."/>
            <person name="Kazmierczak K.M."/>
            <person name="Andrzejewski T.M."/>
            <person name="Davidsen T.M."/>
            <person name="Wayne K.J."/>
            <person name="Tettelin H."/>
            <person name="Glass J.I."/>
            <person name="Rusch D."/>
            <person name="Podicherti R."/>
            <person name="Tsui H.-C.T."/>
            <person name="Winkler M.E."/>
        </authorList>
    </citation>
    <scope>NUCLEOTIDE SEQUENCE</scope>
</reference>
<protein>
    <recommendedName>
        <fullName evidence="2">DUF2797 domain-containing protein</fullName>
    </recommendedName>
</protein>
<dbReference type="EMBL" id="UINC01027145">
    <property type="protein sequence ID" value="SVB05897.1"/>
    <property type="molecule type" value="Genomic_DNA"/>
</dbReference>
<dbReference type="AlphaFoldDB" id="A0A382AY23"/>
<accession>A0A382AY23</accession>
<evidence type="ECO:0000313" key="1">
    <source>
        <dbReference type="EMBL" id="SVB05897.1"/>
    </source>
</evidence>
<evidence type="ECO:0008006" key="2">
    <source>
        <dbReference type="Google" id="ProtNLM"/>
    </source>
</evidence>
<gene>
    <name evidence="1" type="ORF">METZ01_LOCUS158751</name>
</gene>
<name>A0A382AY23_9ZZZZ</name>
<dbReference type="InterPro" id="IPR021246">
    <property type="entry name" value="DUF2797"/>
</dbReference>
<proteinExistence type="predicted"/>
<organism evidence="1">
    <name type="scientific">marine metagenome</name>
    <dbReference type="NCBI Taxonomy" id="408172"/>
    <lineage>
        <taxon>unclassified sequences</taxon>
        <taxon>metagenomes</taxon>
        <taxon>ecological metagenomes</taxon>
    </lineage>
</organism>
<sequence length="271" mass="31728">MLVIFDMHYNGTIFKMQTKLDDPVVYELPIGDELVYMNHLIGKYVVFKWKKEIYCVLCDKKINKSFAQGFCYPCFISAPETSECILKPELCRAHEGIARDMEWAENHCLQNHFVYLAISSGVKVGVTRSHQAQSRWMDQGAWKAIKLAQTPNRYIAGIIEVTLKEYVSDRTQWQRMLKNQLVKGINLLDKKQEMLDLLEDEFRQYECLDDEIVTINYPVNEYPEKVKSLSFDKLNEIEGRLWGIKGQYLMFDDGSVLNIRKHNGYMVRLET</sequence>